<dbReference type="EMBL" id="CM047739">
    <property type="protein sequence ID" value="KAJ0042370.1"/>
    <property type="molecule type" value="Genomic_DNA"/>
</dbReference>
<proteinExistence type="predicted"/>
<organism evidence="1 2">
    <name type="scientific">Pistacia integerrima</name>
    <dbReference type="NCBI Taxonomy" id="434235"/>
    <lineage>
        <taxon>Eukaryota</taxon>
        <taxon>Viridiplantae</taxon>
        <taxon>Streptophyta</taxon>
        <taxon>Embryophyta</taxon>
        <taxon>Tracheophyta</taxon>
        <taxon>Spermatophyta</taxon>
        <taxon>Magnoliopsida</taxon>
        <taxon>eudicotyledons</taxon>
        <taxon>Gunneridae</taxon>
        <taxon>Pentapetalae</taxon>
        <taxon>rosids</taxon>
        <taxon>malvids</taxon>
        <taxon>Sapindales</taxon>
        <taxon>Anacardiaceae</taxon>
        <taxon>Pistacia</taxon>
    </lineage>
</organism>
<comment type="caution">
    <text evidence="1">The sequence shown here is derived from an EMBL/GenBank/DDBJ whole genome shotgun (WGS) entry which is preliminary data.</text>
</comment>
<evidence type="ECO:0000313" key="2">
    <source>
        <dbReference type="Proteomes" id="UP001163603"/>
    </source>
</evidence>
<accession>A0ACC0YX39</accession>
<protein>
    <submittedName>
        <fullName evidence="1">Uncharacterized protein</fullName>
    </submittedName>
</protein>
<name>A0ACC0YX39_9ROSI</name>
<reference evidence="2" key="1">
    <citation type="journal article" date="2023" name="G3 (Bethesda)">
        <title>Genome assembly and association tests identify interacting loci associated with vigor, precocity, and sex in interspecific pistachio rootstocks.</title>
        <authorList>
            <person name="Palmer W."/>
            <person name="Jacygrad E."/>
            <person name="Sagayaradj S."/>
            <person name="Cavanaugh K."/>
            <person name="Han R."/>
            <person name="Bertier L."/>
            <person name="Beede B."/>
            <person name="Kafkas S."/>
            <person name="Golino D."/>
            <person name="Preece J."/>
            <person name="Michelmore R."/>
        </authorList>
    </citation>
    <scope>NUCLEOTIDE SEQUENCE [LARGE SCALE GENOMIC DNA]</scope>
</reference>
<evidence type="ECO:0000313" key="1">
    <source>
        <dbReference type="EMBL" id="KAJ0042370.1"/>
    </source>
</evidence>
<keyword evidence="2" id="KW-1185">Reference proteome</keyword>
<dbReference type="Proteomes" id="UP001163603">
    <property type="component" value="Chromosome 4"/>
</dbReference>
<gene>
    <name evidence="1" type="ORF">Pint_17597</name>
</gene>
<sequence>MDINSAIPHRSAPPQTISPTNNLSSSQTPQIDLSNDESNHNFNKSASSPYTSGSNLPTVPSSFSFPICSLEVDLTTSKVPAKLHTDKTVATNTHPMLTRSKTVAYGYCETLPTTAVSGSSSENSIALITTTVTDFHAALSQIPATGSGIKKLKLCLMSNLEIVVCSKCFAVNYNLEQFGDFSVYFSGISVCIVAGRIMCFCCKNEIWSSLEFICVEFSVVAVGIMSAKGSAKCNECSDEISGNVTVVGNFWECNLAVKIKGRKKEIAKGNKESGNELIEDHATIQNEDCISNGEPLADSCMSQKGNPENATSAAKEDMDIP</sequence>